<evidence type="ECO:0000313" key="4">
    <source>
        <dbReference type="Proteomes" id="UP000198420"/>
    </source>
</evidence>
<dbReference type="Pfam" id="PF18478">
    <property type="entry name" value="PIN_10"/>
    <property type="match status" value="1"/>
</dbReference>
<keyword evidence="1" id="KW-0812">Transmembrane</keyword>
<dbReference type="InterPro" id="IPR041375">
    <property type="entry name" value="VapC45_PIN-like"/>
</dbReference>
<reference evidence="4" key="1">
    <citation type="submission" date="2017-06" db="EMBL/GenBank/DDBJ databases">
        <authorList>
            <person name="Varghese N."/>
            <person name="Submissions S."/>
        </authorList>
    </citation>
    <scope>NUCLEOTIDE SEQUENCE [LARGE SCALE GENOMIC DNA]</scope>
    <source>
        <strain evidence="4">DSM 44485</strain>
    </source>
</reference>
<dbReference type="OrthoDB" id="3699343at2"/>
<evidence type="ECO:0000313" key="3">
    <source>
        <dbReference type="EMBL" id="SNS76317.1"/>
    </source>
</evidence>
<dbReference type="EMBL" id="FZNP01000028">
    <property type="protein sequence ID" value="SNS76317.1"/>
    <property type="molecule type" value="Genomic_DNA"/>
</dbReference>
<feature type="transmembrane region" description="Helical" evidence="1">
    <location>
        <begin position="86"/>
        <end position="107"/>
    </location>
</feature>
<sequence>MRFFLDENETEAVLPPLRHVFFNHEFVSANEIGVRGFDDRDLFPTVAEHGFDAIITRDRRQLVDPAECRSLFDNGLHWIGHRDSGVGGLLLIATISAAYLAALPFILEEMAEAAEPTAFFVRNVPMMPSQRVKIKPLKPH</sequence>
<keyword evidence="4" id="KW-1185">Reference proteome</keyword>
<keyword evidence="1" id="KW-1133">Transmembrane helix</keyword>
<protein>
    <recommendedName>
        <fullName evidence="2">VapC45 PIN like domain-containing protein</fullName>
    </recommendedName>
</protein>
<dbReference type="AlphaFoldDB" id="A0A239H4L3"/>
<evidence type="ECO:0000256" key="1">
    <source>
        <dbReference type="SAM" id="Phobius"/>
    </source>
</evidence>
<name>A0A239H4L3_9ACTN</name>
<gene>
    <name evidence="3" type="ORF">SAMN06265355_12845</name>
</gene>
<feature type="domain" description="VapC45 PIN like" evidence="2">
    <location>
        <begin position="1"/>
        <end position="78"/>
    </location>
</feature>
<evidence type="ECO:0000259" key="2">
    <source>
        <dbReference type="Pfam" id="PF18478"/>
    </source>
</evidence>
<organism evidence="3 4">
    <name type="scientific">Actinomadura mexicana</name>
    <dbReference type="NCBI Taxonomy" id="134959"/>
    <lineage>
        <taxon>Bacteria</taxon>
        <taxon>Bacillati</taxon>
        <taxon>Actinomycetota</taxon>
        <taxon>Actinomycetes</taxon>
        <taxon>Streptosporangiales</taxon>
        <taxon>Thermomonosporaceae</taxon>
        <taxon>Actinomadura</taxon>
    </lineage>
</organism>
<accession>A0A239H4L3</accession>
<proteinExistence type="predicted"/>
<dbReference type="RefSeq" id="WP_089316849.1">
    <property type="nucleotide sequence ID" value="NZ_FZNP01000028.1"/>
</dbReference>
<keyword evidence="1" id="KW-0472">Membrane</keyword>
<dbReference type="Proteomes" id="UP000198420">
    <property type="component" value="Unassembled WGS sequence"/>
</dbReference>